<accession>A0A0N4ZAL7</accession>
<evidence type="ECO:0000256" key="1">
    <source>
        <dbReference type="SAM" id="Coils"/>
    </source>
</evidence>
<feature type="coiled-coil region" evidence="1">
    <location>
        <begin position="77"/>
        <end position="138"/>
    </location>
</feature>
<evidence type="ECO:0000313" key="3">
    <source>
        <dbReference type="WBParaSite" id="PTRK_0000449500.1"/>
    </source>
</evidence>
<keyword evidence="2" id="KW-1185">Reference proteome</keyword>
<dbReference type="AlphaFoldDB" id="A0A0N4ZAL7"/>
<proteinExistence type="predicted"/>
<name>A0A0N4ZAL7_PARTI</name>
<sequence>MLLKLAEENEMKIEEMKNNENKLKELYKVKKENEDLRDKVSKLEIDKMNLQEENSKYKYLISNQKYIRNDECENHKINNGDVKIKQLEDEIKKLKEIISYSKQKDKYFNIIEMLKNKITFLEREVENANEMILKMNSNNQYNEYFLRRQIVKTRTLLFDEISKLMNEKEELLLKRDHSVGK</sequence>
<dbReference type="WBParaSite" id="PTRK_0000449500.1">
    <property type="protein sequence ID" value="PTRK_0000449500.1"/>
    <property type="gene ID" value="PTRK_0000449500"/>
</dbReference>
<dbReference type="Proteomes" id="UP000038045">
    <property type="component" value="Unplaced"/>
</dbReference>
<keyword evidence="1" id="KW-0175">Coiled coil</keyword>
<protein>
    <submittedName>
        <fullName evidence="3">Uncharacterized protein</fullName>
    </submittedName>
</protein>
<feature type="coiled-coil region" evidence="1">
    <location>
        <begin position="2"/>
        <end position="53"/>
    </location>
</feature>
<reference evidence="3" key="1">
    <citation type="submission" date="2017-02" db="UniProtKB">
        <authorList>
            <consortium name="WormBaseParasite"/>
        </authorList>
    </citation>
    <scope>IDENTIFICATION</scope>
</reference>
<evidence type="ECO:0000313" key="2">
    <source>
        <dbReference type="Proteomes" id="UP000038045"/>
    </source>
</evidence>
<organism evidence="2 3">
    <name type="scientific">Parastrongyloides trichosuri</name>
    <name type="common">Possum-specific nematode worm</name>
    <dbReference type="NCBI Taxonomy" id="131310"/>
    <lineage>
        <taxon>Eukaryota</taxon>
        <taxon>Metazoa</taxon>
        <taxon>Ecdysozoa</taxon>
        <taxon>Nematoda</taxon>
        <taxon>Chromadorea</taxon>
        <taxon>Rhabditida</taxon>
        <taxon>Tylenchina</taxon>
        <taxon>Panagrolaimomorpha</taxon>
        <taxon>Strongyloidoidea</taxon>
        <taxon>Strongyloididae</taxon>
        <taxon>Parastrongyloides</taxon>
    </lineage>
</organism>